<comment type="subcellular location">
    <subcellularLocation>
        <location evidence="1">Secreted</location>
    </subcellularLocation>
</comment>
<evidence type="ECO:0000256" key="3">
    <source>
        <dbReference type="ARBA" id="ARBA00022729"/>
    </source>
</evidence>
<dbReference type="Proteomes" id="UP000077266">
    <property type="component" value="Unassembled WGS sequence"/>
</dbReference>
<evidence type="ECO:0000256" key="1">
    <source>
        <dbReference type="ARBA" id="ARBA00004613"/>
    </source>
</evidence>
<dbReference type="GO" id="GO:0005576">
    <property type="term" value="C:extracellular region"/>
    <property type="evidence" value="ECO:0007669"/>
    <property type="project" value="UniProtKB-SubCell"/>
</dbReference>
<accession>A0A165DK22</accession>
<proteinExistence type="predicted"/>
<dbReference type="AlphaFoldDB" id="A0A165DK22"/>
<feature type="chain" id="PRO_5007856605" description="CFEM domain-containing protein" evidence="6">
    <location>
        <begin position="20"/>
        <end position="216"/>
    </location>
</feature>
<feature type="signal peptide" evidence="6">
    <location>
        <begin position="1"/>
        <end position="19"/>
    </location>
</feature>
<protein>
    <recommendedName>
        <fullName evidence="7">CFEM domain-containing protein</fullName>
    </recommendedName>
</protein>
<evidence type="ECO:0000259" key="7">
    <source>
        <dbReference type="PROSITE" id="PS52012"/>
    </source>
</evidence>
<name>A0A165DK22_EXIGL</name>
<evidence type="ECO:0000256" key="4">
    <source>
        <dbReference type="ARBA" id="ARBA00023157"/>
    </source>
</evidence>
<feature type="domain" description="CFEM" evidence="7">
    <location>
        <begin position="3"/>
        <end position="124"/>
    </location>
</feature>
<dbReference type="InterPro" id="IPR008427">
    <property type="entry name" value="Extracellular_membr_CFEM_dom"/>
</dbReference>
<organism evidence="8 9">
    <name type="scientific">Exidia glandulosa HHB12029</name>
    <dbReference type="NCBI Taxonomy" id="1314781"/>
    <lineage>
        <taxon>Eukaryota</taxon>
        <taxon>Fungi</taxon>
        <taxon>Dikarya</taxon>
        <taxon>Basidiomycota</taxon>
        <taxon>Agaricomycotina</taxon>
        <taxon>Agaricomycetes</taxon>
        <taxon>Auriculariales</taxon>
        <taxon>Exidiaceae</taxon>
        <taxon>Exidia</taxon>
    </lineage>
</organism>
<feature type="region of interest" description="Disordered" evidence="5">
    <location>
        <begin position="127"/>
        <end position="193"/>
    </location>
</feature>
<dbReference type="InParanoid" id="A0A165DK22"/>
<keyword evidence="4" id="KW-1015">Disulfide bond</keyword>
<feature type="compositionally biased region" description="Low complexity" evidence="5">
    <location>
        <begin position="165"/>
        <end position="181"/>
    </location>
</feature>
<evidence type="ECO:0000313" key="9">
    <source>
        <dbReference type="Proteomes" id="UP000077266"/>
    </source>
</evidence>
<reference evidence="8 9" key="1">
    <citation type="journal article" date="2016" name="Mol. Biol. Evol.">
        <title>Comparative Genomics of Early-Diverging Mushroom-Forming Fungi Provides Insights into the Origins of Lignocellulose Decay Capabilities.</title>
        <authorList>
            <person name="Nagy L.G."/>
            <person name="Riley R."/>
            <person name="Tritt A."/>
            <person name="Adam C."/>
            <person name="Daum C."/>
            <person name="Floudas D."/>
            <person name="Sun H."/>
            <person name="Yadav J.S."/>
            <person name="Pangilinan J."/>
            <person name="Larsson K.H."/>
            <person name="Matsuura K."/>
            <person name="Barry K."/>
            <person name="Labutti K."/>
            <person name="Kuo R."/>
            <person name="Ohm R.A."/>
            <person name="Bhattacharya S.S."/>
            <person name="Shirouzu T."/>
            <person name="Yoshinaga Y."/>
            <person name="Martin F.M."/>
            <person name="Grigoriev I.V."/>
            <person name="Hibbett D.S."/>
        </authorList>
    </citation>
    <scope>NUCLEOTIDE SEQUENCE [LARGE SCALE GENOMIC DNA]</scope>
    <source>
        <strain evidence="8 9">HHB12029</strain>
    </source>
</reference>
<keyword evidence="2" id="KW-0964">Secreted</keyword>
<keyword evidence="9" id="KW-1185">Reference proteome</keyword>
<evidence type="ECO:0000256" key="5">
    <source>
        <dbReference type="SAM" id="MobiDB-lite"/>
    </source>
</evidence>
<evidence type="ECO:0000256" key="6">
    <source>
        <dbReference type="SAM" id="SignalP"/>
    </source>
</evidence>
<evidence type="ECO:0000313" key="8">
    <source>
        <dbReference type="EMBL" id="KZV84736.1"/>
    </source>
</evidence>
<dbReference type="PROSITE" id="PS52012">
    <property type="entry name" value="CFEM"/>
    <property type="match status" value="1"/>
</dbReference>
<gene>
    <name evidence="8" type="ORF">EXIGLDRAFT_753686</name>
</gene>
<keyword evidence="3 6" id="KW-0732">Signal</keyword>
<sequence>MFSLLVIFGALAASHVVSAQTDQTPTTVPAAATACLADCNTRVIAAGHPAVPCGAQDQPCVCDPPTVVDEMFFCMLNSCPDFAIDTDNVVRTFCTSCDANSCILSQSGTDFFVNGPAAGIKLSTTAETPLQQGQAGADRPNQTTASPQSSGADASSLPGSPLTVSDGGSTDASTSSADGAAETNSAKTGDSSARALSAGRSGAWVAFAFALAALAY</sequence>
<dbReference type="EMBL" id="KV426213">
    <property type="protein sequence ID" value="KZV84736.1"/>
    <property type="molecule type" value="Genomic_DNA"/>
</dbReference>
<evidence type="ECO:0000256" key="2">
    <source>
        <dbReference type="ARBA" id="ARBA00022525"/>
    </source>
</evidence>
<feature type="compositionally biased region" description="Polar residues" evidence="5">
    <location>
        <begin position="127"/>
        <end position="153"/>
    </location>
</feature>